<feature type="compositionally biased region" description="Basic and acidic residues" evidence="1">
    <location>
        <begin position="149"/>
        <end position="185"/>
    </location>
</feature>
<feature type="compositionally biased region" description="Basic and acidic residues" evidence="1">
    <location>
        <begin position="74"/>
        <end position="103"/>
    </location>
</feature>
<feature type="region of interest" description="Disordered" evidence="1">
    <location>
        <begin position="1"/>
        <end position="37"/>
    </location>
</feature>
<feature type="compositionally biased region" description="Basic and acidic residues" evidence="1">
    <location>
        <begin position="488"/>
        <end position="497"/>
    </location>
</feature>
<feature type="region of interest" description="Disordered" evidence="1">
    <location>
        <begin position="459"/>
        <end position="519"/>
    </location>
</feature>
<dbReference type="WBParaSite" id="TCNE_0000886201-mRNA-1">
    <property type="protein sequence ID" value="TCNE_0000886201-mRNA-1"/>
    <property type="gene ID" value="TCNE_0000886201"/>
</dbReference>
<evidence type="ECO:0000256" key="1">
    <source>
        <dbReference type="SAM" id="MobiDB-lite"/>
    </source>
</evidence>
<dbReference type="EMBL" id="UYWY01020015">
    <property type="protein sequence ID" value="VDM40183.1"/>
    <property type="molecule type" value="Genomic_DNA"/>
</dbReference>
<reference evidence="2 3" key="2">
    <citation type="submission" date="2018-11" db="EMBL/GenBank/DDBJ databases">
        <authorList>
            <consortium name="Pathogen Informatics"/>
        </authorList>
    </citation>
    <scope>NUCLEOTIDE SEQUENCE [LARGE SCALE GENOMIC DNA]</scope>
</reference>
<sequence>MATQQKDEGIHANEHSETVETVVETDVRDDKLQQPAEYTLPKVQRTGSYSYNESSQVQMTATYMEEEEPAFDINKAEERSIKAEERSIEAEERSIEAEERPYVEESTEAYQQHIEHNEVENGPEEVVDDYERNVETAVARQRMLGTDSVSEHDRKEEYIEEDVHINGEHLRARDDDEMDSLRREEEEQGPAIQQHRAEDFLDYDQAQMRRGTESIEEPDFRVETEMSESGEERQRRDEEYEQIEQQEYVAVAASVPKSRTSTNVSEDHMHYMASTESPSEIQQDEGFYNANVFMKKRDEYPEIDEGKLSRRSSRSSSYRAISVKRDSIASTQHGTFEPNPAFSIAGEVSGAPGVRSLKSLFEKGDADDAQAPVLDSHPPVIDYMSEEDYRQHEKPKEQPAVEVYTEPIHHVEEPVNQERRQSVASAVVKEEEQRPVSELLSVFGGRRMAQGAQFVQKFRGKEEKTEARAEPQPVAAAARSGTAPALAKAEEHPEKTQQSHIPAPALNAPSAPSSQLSPPRRVYLPPRAAAAPVDNFHSVRVVKNVRQFVKLWGQAPYSPGDPHPLSPVPADIPILHDKHTIRVVEKVETKHPVKVAAAMPSNESNEQFPLLEWIPDIYKIIFHYGQVSVVKKENHAGENLVTETAPVEQEGPQTHDVVYSENYTVDEVMIDDVPVSQRRKMFEAAQTAPKAPIARRRSSKTQERARMMAKVAVSQDKYAAKESKPADDNEFAQENIESISRDEIEKGTEEIADFITHLTPVSERRKCFESNAEPVKRNFTMPSRAI</sequence>
<feature type="region of interest" description="Disordered" evidence="1">
    <location>
        <begin position="68"/>
        <end position="106"/>
    </location>
</feature>
<evidence type="ECO:0000313" key="4">
    <source>
        <dbReference type="WBParaSite" id="TCNE_0000886201-mRNA-1"/>
    </source>
</evidence>
<reference evidence="4" key="1">
    <citation type="submission" date="2016-06" db="UniProtKB">
        <authorList>
            <consortium name="WormBaseParasite"/>
        </authorList>
    </citation>
    <scope>IDENTIFICATION</scope>
</reference>
<feature type="region of interest" description="Disordered" evidence="1">
    <location>
        <begin position="141"/>
        <end position="242"/>
    </location>
</feature>
<evidence type="ECO:0000313" key="2">
    <source>
        <dbReference type="EMBL" id="VDM40183.1"/>
    </source>
</evidence>
<name>A0A183UK42_TOXCA</name>
<evidence type="ECO:0000313" key="3">
    <source>
        <dbReference type="Proteomes" id="UP000050794"/>
    </source>
</evidence>
<organism evidence="3 4">
    <name type="scientific">Toxocara canis</name>
    <name type="common">Canine roundworm</name>
    <dbReference type="NCBI Taxonomy" id="6265"/>
    <lineage>
        <taxon>Eukaryota</taxon>
        <taxon>Metazoa</taxon>
        <taxon>Ecdysozoa</taxon>
        <taxon>Nematoda</taxon>
        <taxon>Chromadorea</taxon>
        <taxon>Rhabditida</taxon>
        <taxon>Spirurina</taxon>
        <taxon>Ascaridomorpha</taxon>
        <taxon>Ascaridoidea</taxon>
        <taxon>Toxocaridae</taxon>
        <taxon>Toxocara</taxon>
    </lineage>
</organism>
<protein>
    <submittedName>
        <fullName evidence="4">Altered inheritance of mitochondria protein 21</fullName>
    </submittedName>
</protein>
<feature type="compositionally biased region" description="Low complexity" evidence="1">
    <location>
        <begin position="502"/>
        <end position="519"/>
    </location>
</feature>
<keyword evidence="3" id="KW-1185">Reference proteome</keyword>
<feature type="compositionally biased region" description="Low complexity" evidence="1">
    <location>
        <begin position="470"/>
        <end position="479"/>
    </location>
</feature>
<dbReference type="AlphaFoldDB" id="A0A183UK42"/>
<gene>
    <name evidence="2" type="ORF">TCNE_LOCUS8862</name>
</gene>
<feature type="compositionally biased region" description="Basic and acidic residues" evidence="1">
    <location>
        <begin position="210"/>
        <end position="238"/>
    </location>
</feature>
<feature type="compositionally biased region" description="Basic and acidic residues" evidence="1">
    <location>
        <begin position="1"/>
        <end position="18"/>
    </location>
</feature>
<dbReference type="Proteomes" id="UP000050794">
    <property type="component" value="Unassembled WGS sequence"/>
</dbReference>
<proteinExistence type="predicted"/>
<accession>A0A183UK42</accession>
<feature type="compositionally biased region" description="Basic and acidic residues" evidence="1">
    <location>
        <begin position="459"/>
        <end position="469"/>
    </location>
</feature>